<dbReference type="OrthoDB" id="4189797at2759"/>
<name>A0A2B7WDL1_POLH7</name>
<comment type="caution">
    <text evidence="1">The sequence shown here is derived from an EMBL/GenBank/DDBJ whole genome shotgun (WGS) entry which is preliminary data.</text>
</comment>
<keyword evidence="2" id="KW-1185">Reference proteome</keyword>
<proteinExistence type="predicted"/>
<dbReference type="AlphaFoldDB" id="A0A2B7WDL1"/>
<evidence type="ECO:0000313" key="1">
    <source>
        <dbReference type="EMBL" id="PGG97523.1"/>
    </source>
</evidence>
<dbReference type="EMBL" id="PDNA01000319">
    <property type="protein sequence ID" value="PGG97523.1"/>
    <property type="molecule type" value="Genomic_DNA"/>
</dbReference>
<dbReference type="STRING" id="1447883.A0A2B7WDL1"/>
<evidence type="ECO:0000313" key="2">
    <source>
        <dbReference type="Proteomes" id="UP000224634"/>
    </source>
</evidence>
<organism evidence="1 2">
    <name type="scientific">Polytolypa hystricis (strain UAMH7299)</name>
    <dbReference type="NCBI Taxonomy" id="1447883"/>
    <lineage>
        <taxon>Eukaryota</taxon>
        <taxon>Fungi</taxon>
        <taxon>Dikarya</taxon>
        <taxon>Ascomycota</taxon>
        <taxon>Pezizomycotina</taxon>
        <taxon>Eurotiomycetes</taxon>
        <taxon>Eurotiomycetidae</taxon>
        <taxon>Onygenales</taxon>
        <taxon>Onygenales incertae sedis</taxon>
        <taxon>Polytolypa</taxon>
    </lineage>
</organism>
<protein>
    <submittedName>
        <fullName evidence="1">Uncharacterized protein</fullName>
    </submittedName>
</protein>
<sequence>MLFPIFFLLPSVLGNQQYDTKCTRERQGIASGYIEEVAEKFCSYVDNTTLPELKVSYPGSTASARDSLKPENMVNLGWRKSEGDCPGGCLNAFTKMIKTCCHDANCFWAGAGFIQETCGTYTLNVTGQATPTTSADPAAASILTPGVIAWIAKILMKALSTSSAKD</sequence>
<gene>
    <name evidence="1" type="ORF">AJ80_09692</name>
</gene>
<reference evidence="1 2" key="1">
    <citation type="submission" date="2017-10" db="EMBL/GenBank/DDBJ databases">
        <title>Comparative genomics in systemic dimorphic fungi from Ajellomycetaceae.</title>
        <authorList>
            <person name="Munoz J.F."/>
            <person name="Mcewen J.G."/>
            <person name="Clay O.K."/>
            <person name="Cuomo C.A."/>
        </authorList>
    </citation>
    <scope>NUCLEOTIDE SEQUENCE [LARGE SCALE GENOMIC DNA]</scope>
    <source>
        <strain evidence="1 2">UAMH7299</strain>
    </source>
</reference>
<accession>A0A2B7WDL1</accession>
<dbReference type="Proteomes" id="UP000224634">
    <property type="component" value="Unassembled WGS sequence"/>
</dbReference>